<dbReference type="EMBL" id="JACIEK010000018">
    <property type="protein sequence ID" value="MBB4000340.1"/>
    <property type="molecule type" value="Genomic_DNA"/>
</dbReference>
<reference evidence="1 2" key="1">
    <citation type="submission" date="2020-08" db="EMBL/GenBank/DDBJ databases">
        <title>Genomic Encyclopedia of Type Strains, Phase IV (KMG-IV): sequencing the most valuable type-strain genomes for metagenomic binning, comparative biology and taxonomic classification.</title>
        <authorList>
            <person name="Goeker M."/>
        </authorList>
    </citation>
    <scope>NUCLEOTIDE SEQUENCE [LARGE SCALE GENOMIC DNA]</scope>
    <source>
        <strain evidence="1 2">DSM 102238</strain>
    </source>
</reference>
<name>A0A7W6H814_9HYPH</name>
<comment type="caution">
    <text evidence="1">The sequence shown here is derived from an EMBL/GenBank/DDBJ whole genome shotgun (WGS) entry which is preliminary data.</text>
</comment>
<keyword evidence="2" id="KW-1185">Reference proteome</keyword>
<dbReference type="RefSeq" id="WP_183202102.1">
    <property type="nucleotide sequence ID" value="NZ_JACIEK010000018.1"/>
</dbReference>
<proteinExistence type="predicted"/>
<evidence type="ECO:0000313" key="2">
    <source>
        <dbReference type="Proteomes" id="UP000542776"/>
    </source>
</evidence>
<gene>
    <name evidence="1" type="ORF">GGR04_004217</name>
</gene>
<accession>A0A7W6H814</accession>
<dbReference type="AlphaFoldDB" id="A0A7W6H814"/>
<dbReference type="Proteomes" id="UP000542776">
    <property type="component" value="Unassembled WGS sequence"/>
</dbReference>
<evidence type="ECO:0000313" key="1">
    <source>
        <dbReference type="EMBL" id="MBB4000340.1"/>
    </source>
</evidence>
<organism evidence="1 2">
    <name type="scientific">Aureimonas pseudogalii</name>
    <dbReference type="NCBI Taxonomy" id="1744844"/>
    <lineage>
        <taxon>Bacteria</taxon>
        <taxon>Pseudomonadati</taxon>
        <taxon>Pseudomonadota</taxon>
        <taxon>Alphaproteobacteria</taxon>
        <taxon>Hyphomicrobiales</taxon>
        <taxon>Aurantimonadaceae</taxon>
        <taxon>Aureimonas</taxon>
    </lineage>
</organism>
<sequence length="139" mass="15080">MAALTVVALTIGVAAYIRKEEPPQDRIQRHAEAIIASPRWARAQIEASLSVCINYSPEASASVKSAVADMLEVVVTAYAAGDDMNDITARAKETSSVVRGKLTHQQGEQVLLYMRSANDAEVSSCLYDQLEARLREAQS</sequence>
<protein>
    <submittedName>
        <fullName evidence="1">Uncharacterized protein</fullName>
    </submittedName>
</protein>